<protein>
    <submittedName>
        <fullName evidence="1">Uncharacterized protein</fullName>
    </submittedName>
</protein>
<evidence type="ECO:0000313" key="2">
    <source>
        <dbReference type="Proteomes" id="UP001055219"/>
    </source>
</evidence>
<name>A0A9P9Y2L9_9HYPO</name>
<gene>
    <name evidence="1" type="ORF">J7T54_005161</name>
</gene>
<dbReference type="GeneID" id="75831646"/>
<dbReference type="AlphaFoldDB" id="A0A9P9Y2L9"/>
<evidence type="ECO:0000313" key="1">
    <source>
        <dbReference type="EMBL" id="KAI6781950.1"/>
    </source>
</evidence>
<dbReference type="RefSeq" id="XP_051362806.1">
    <property type="nucleotide sequence ID" value="XM_051505904.1"/>
</dbReference>
<dbReference type="InterPro" id="IPR008928">
    <property type="entry name" value="6-hairpin_glycosidase_sf"/>
</dbReference>
<sequence>MEYKSHTAQQAIVSPEMQAINVNADMSRDPHTPHVAPRLSDNDDPAIHAMEAVYGPLTTLMDHEVTTWTPPAGSGGHLGRYLWTDAFGVLNFITLAEELDSSKYLTCAMALVASVHDTLGRTRDQSRRLDHATDTEPLRGGLRIGKAHEAGDDSDGQYHHYLTMWMFALNRLSVATGDPRYNDLALQLAQAIHPRFFVHGVEATRMVYKISVDMETVLNPQEGSLDAILGLGVFRLLQATAVTQGRPSGLLKQEIVGYEEILRRDGQVRPSSDLLDLGIGLWATSLFPGEEWAQAYREASLAMAEKQLDPQSSLLQRDTSHRLAFREFGACLGILCADVENARLTDDVQSVLSFWEHHVAQGQSERVQPISKVMYAACRHPGVFKISYLQGKKLPEGL</sequence>
<comment type="caution">
    <text evidence="1">The sequence shown here is derived from an EMBL/GenBank/DDBJ whole genome shotgun (WGS) entry which is preliminary data.</text>
</comment>
<proteinExistence type="predicted"/>
<dbReference type="GO" id="GO:0005975">
    <property type="term" value="P:carbohydrate metabolic process"/>
    <property type="evidence" value="ECO:0007669"/>
    <property type="project" value="InterPro"/>
</dbReference>
<reference evidence="1" key="1">
    <citation type="journal article" date="2021" name="J Fungi (Basel)">
        <title>Genomic and Metabolomic Analyses of the Marine Fungus Emericellopsis cladophorae: Insights into Saltwater Adaptability Mechanisms and Its Biosynthetic Potential.</title>
        <authorList>
            <person name="Goncalves M.F.M."/>
            <person name="Hilario S."/>
            <person name="Van de Peer Y."/>
            <person name="Esteves A.C."/>
            <person name="Alves A."/>
        </authorList>
    </citation>
    <scope>NUCLEOTIDE SEQUENCE</scope>
    <source>
        <strain evidence="1">MUM 19.33</strain>
    </source>
</reference>
<dbReference type="Proteomes" id="UP001055219">
    <property type="component" value="Unassembled WGS sequence"/>
</dbReference>
<dbReference type="SUPFAM" id="SSF48208">
    <property type="entry name" value="Six-hairpin glycosidases"/>
    <property type="match status" value="1"/>
</dbReference>
<dbReference type="EMBL" id="JAGIXG020000017">
    <property type="protein sequence ID" value="KAI6781950.1"/>
    <property type="molecule type" value="Genomic_DNA"/>
</dbReference>
<organism evidence="1 2">
    <name type="scientific">Emericellopsis cladophorae</name>
    <dbReference type="NCBI Taxonomy" id="2686198"/>
    <lineage>
        <taxon>Eukaryota</taxon>
        <taxon>Fungi</taxon>
        <taxon>Dikarya</taxon>
        <taxon>Ascomycota</taxon>
        <taxon>Pezizomycotina</taxon>
        <taxon>Sordariomycetes</taxon>
        <taxon>Hypocreomycetidae</taxon>
        <taxon>Hypocreales</taxon>
        <taxon>Bionectriaceae</taxon>
        <taxon>Emericellopsis</taxon>
    </lineage>
</organism>
<keyword evidence="2" id="KW-1185">Reference proteome</keyword>
<accession>A0A9P9Y2L9</accession>
<dbReference type="OrthoDB" id="302966at2759"/>
<reference evidence="1" key="2">
    <citation type="submission" date="2022-07" db="EMBL/GenBank/DDBJ databases">
        <authorList>
            <person name="Goncalves M.F.M."/>
            <person name="Hilario S."/>
            <person name="Van De Peer Y."/>
            <person name="Esteves A.C."/>
            <person name="Alves A."/>
        </authorList>
    </citation>
    <scope>NUCLEOTIDE SEQUENCE</scope>
    <source>
        <strain evidence="1">MUM 19.33</strain>
    </source>
</reference>